<feature type="domain" description="Mos1 transposase HTH" evidence="1">
    <location>
        <begin position="19"/>
        <end position="62"/>
    </location>
</feature>
<reference evidence="3" key="1">
    <citation type="submission" date="2017-10" db="EMBL/GenBank/DDBJ databases">
        <title>Rapid genome shrinkage in a self-fertile nematode reveals novel sperm competition proteins.</title>
        <authorList>
            <person name="Yin D."/>
            <person name="Schwarz E.M."/>
            <person name="Thomas C.G."/>
            <person name="Felde R.L."/>
            <person name="Korf I.F."/>
            <person name="Cutter A.D."/>
            <person name="Schartner C.M."/>
            <person name="Ralston E.J."/>
            <person name="Meyer B.J."/>
            <person name="Haag E.S."/>
        </authorList>
    </citation>
    <scope>NUCLEOTIDE SEQUENCE [LARGE SCALE GENOMIC DNA]</scope>
    <source>
        <strain evidence="3">JU1422</strain>
    </source>
</reference>
<comment type="caution">
    <text evidence="2">The sequence shown here is derived from an EMBL/GenBank/DDBJ whole genome shotgun (WGS) entry which is preliminary data.</text>
</comment>
<accession>A0A2G5SIU4</accession>
<evidence type="ECO:0000313" key="2">
    <source>
        <dbReference type="EMBL" id="PIC14776.1"/>
    </source>
</evidence>
<organism evidence="2 3">
    <name type="scientific">Caenorhabditis nigoni</name>
    <dbReference type="NCBI Taxonomy" id="1611254"/>
    <lineage>
        <taxon>Eukaryota</taxon>
        <taxon>Metazoa</taxon>
        <taxon>Ecdysozoa</taxon>
        <taxon>Nematoda</taxon>
        <taxon>Chromadorea</taxon>
        <taxon>Rhabditida</taxon>
        <taxon>Rhabditina</taxon>
        <taxon>Rhabditomorpha</taxon>
        <taxon>Rhabditoidea</taxon>
        <taxon>Rhabditidae</taxon>
        <taxon>Peloderinae</taxon>
        <taxon>Caenorhabditis</taxon>
    </lineage>
</organism>
<evidence type="ECO:0000259" key="1">
    <source>
        <dbReference type="Pfam" id="PF17906"/>
    </source>
</evidence>
<sequence>MTSKLSEASRKDPKFRAGMIFYEFQLGKPIFDSYKNFCHKMGSNIMNYPEFEFWFQRFSAGNFDLDYDRSKDQKYRTITDLPVHIFGKICENLGEDYQKYYWFTLRHVCKSFRDIVDSWNPPKFERIEIECHEESMFLKFDWCIRVFYIKKSENSSEIKVRDSAEVACSGDYRDLAVDDLMSVLASPEGYKLEKLIISGNIDKRFAQKLSDKFENLAANVDVDTVELIPAEDMDPIAVNKVLNLFQSIEEIDIKANDNQSVTPKYLKSIIDKINGIEALKERVVNIDSSLNYRDHRELLIPRGLRIPKMRLDYFYGPGKKVQIVQILLESPHLEYCHFDASWGRTGDFEGDLMQFGAEKDPKNPNMFKYRIPNSHEFFEIKIKGNVRYINGIYIERKSNSA</sequence>
<gene>
    <name evidence="2" type="ORF">B9Z55_026965</name>
</gene>
<evidence type="ECO:0000313" key="3">
    <source>
        <dbReference type="Proteomes" id="UP000230233"/>
    </source>
</evidence>
<dbReference type="EMBL" id="PDUG01000007">
    <property type="protein sequence ID" value="PIC14776.1"/>
    <property type="molecule type" value="Genomic_DNA"/>
</dbReference>
<dbReference type="STRING" id="1611254.A0A2G5SIU4"/>
<dbReference type="OrthoDB" id="8056713at2759"/>
<proteinExistence type="predicted"/>
<dbReference type="InterPro" id="IPR041426">
    <property type="entry name" value="Mos1_HTH"/>
</dbReference>
<keyword evidence="3" id="KW-1185">Reference proteome</keyword>
<dbReference type="CDD" id="cd22150">
    <property type="entry name" value="F-box_CeFBXA-like"/>
    <property type="match status" value="1"/>
</dbReference>
<protein>
    <recommendedName>
        <fullName evidence="1">Mos1 transposase HTH domain-containing protein</fullName>
    </recommendedName>
</protein>
<dbReference type="Pfam" id="PF17906">
    <property type="entry name" value="HTH_48"/>
    <property type="match status" value="1"/>
</dbReference>
<dbReference type="AlphaFoldDB" id="A0A2G5SIU4"/>
<name>A0A2G5SIU4_9PELO</name>
<dbReference type="Proteomes" id="UP000230233">
    <property type="component" value="Unassembled WGS sequence"/>
</dbReference>